<comment type="caution">
    <text evidence="1">The sequence shown here is derived from an EMBL/GenBank/DDBJ whole genome shotgun (WGS) entry which is preliminary data.</text>
</comment>
<sequence>METVNRTQLLLAYLKTHGPATLPELSHHTSVDKTKVAALLAYHIKNGSVVKQGIRGSRLYGMAGDDLSAAAAKRTSQDTLEQPKNKPDKDMFNLLTHEAVNKETLGFYIESANLWFHAHRTTGNPENIASCLNRAKFCQRWGRILCAHQ</sequence>
<evidence type="ECO:0000313" key="1">
    <source>
        <dbReference type="EMBL" id="TKI08638.1"/>
    </source>
</evidence>
<gene>
    <name evidence="1" type="ORF">FCN80_00875</name>
</gene>
<reference evidence="1 2" key="1">
    <citation type="submission" date="2019-04" db="EMBL/GenBank/DDBJ databases">
        <authorList>
            <person name="Li M."/>
            <person name="Gao C."/>
        </authorList>
    </citation>
    <scope>NUCLEOTIDE SEQUENCE [LARGE SCALE GENOMIC DNA]</scope>
    <source>
        <strain evidence="1 2">BGMRC 2031</strain>
    </source>
</reference>
<keyword evidence="2" id="KW-1185">Reference proteome</keyword>
<dbReference type="RefSeq" id="WP_136987929.1">
    <property type="nucleotide sequence ID" value="NZ_SZPQ01000001.1"/>
</dbReference>
<protein>
    <submittedName>
        <fullName evidence="1">ANR family transcriptional regulator</fullName>
    </submittedName>
</protein>
<organism evidence="1 2">
    <name type="scientific">Martelella alba</name>
    <dbReference type="NCBI Taxonomy" id="2590451"/>
    <lineage>
        <taxon>Bacteria</taxon>
        <taxon>Pseudomonadati</taxon>
        <taxon>Pseudomonadota</taxon>
        <taxon>Alphaproteobacteria</taxon>
        <taxon>Hyphomicrobiales</taxon>
        <taxon>Aurantimonadaceae</taxon>
        <taxon>Martelella</taxon>
    </lineage>
</organism>
<dbReference type="InterPro" id="IPR047666">
    <property type="entry name" value="ANR_neg_reg"/>
</dbReference>
<proteinExistence type="predicted"/>
<dbReference type="InterPro" id="IPR036390">
    <property type="entry name" value="WH_DNA-bd_sf"/>
</dbReference>
<name>A0ABY2SRC0_9HYPH</name>
<dbReference type="SUPFAM" id="SSF46785">
    <property type="entry name" value="Winged helix' DNA-binding domain"/>
    <property type="match status" value="1"/>
</dbReference>
<dbReference type="EMBL" id="SZPQ01000001">
    <property type="protein sequence ID" value="TKI08638.1"/>
    <property type="molecule type" value="Genomic_DNA"/>
</dbReference>
<dbReference type="Proteomes" id="UP000305202">
    <property type="component" value="Unassembled WGS sequence"/>
</dbReference>
<evidence type="ECO:0000313" key="2">
    <source>
        <dbReference type="Proteomes" id="UP000305202"/>
    </source>
</evidence>
<dbReference type="NCBIfam" id="NF033650">
    <property type="entry name" value="ANR_neg_reg"/>
    <property type="match status" value="1"/>
</dbReference>
<accession>A0ABY2SRC0</accession>